<evidence type="ECO:0000313" key="18">
    <source>
        <dbReference type="Proteomes" id="UP001527925"/>
    </source>
</evidence>
<comment type="pathway">
    <text evidence="4">Lipid metabolism; peroxisomal fatty acid beta-oxidation.</text>
</comment>
<dbReference type="InterPro" id="IPR055060">
    <property type="entry name" value="ACOX_C_alpha1"/>
</dbReference>
<comment type="cofactor">
    <cofactor evidence="2">
        <name>FAD</name>
        <dbReference type="ChEBI" id="CHEBI:57692"/>
    </cofactor>
</comment>
<evidence type="ECO:0000259" key="15">
    <source>
        <dbReference type="Pfam" id="PF14749"/>
    </source>
</evidence>
<evidence type="ECO:0000256" key="6">
    <source>
        <dbReference type="ARBA" id="ARBA00022630"/>
    </source>
</evidence>
<dbReference type="SUPFAM" id="SSF47203">
    <property type="entry name" value="Acyl-CoA dehydrogenase C-terminal domain-like"/>
    <property type="match status" value="2"/>
</dbReference>
<accession>A0ABR4NEP7</accession>
<dbReference type="PIRSF" id="PIRSF000168">
    <property type="entry name" value="Acyl-CoA_oxidase"/>
    <property type="match status" value="1"/>
</dbReference>
<keyword evidence="8" id="KW-0276">Fatty acid metabolism</keyword>
<evidence type="ECO:0000256" key="9">
    <source>
        <dbReference type="ARBA" id="ARBA00023002"/>
    </source>
</evidence>
<comment type="caution">
    <text evidence="17">The sequence shown here is derived from an EMBL/GenBank/DDBJ whole genome shotgun (WGS) entry which is preliminary data.</text>
</comment>
<sequence length="678" mass="75682">MRVIAEERANPSFPVREMTHFLDGGVRVTETREMIMMQLERDPVMKTIDHNDLTLPQIRERTIQKIRRLAHYVANEPVAQFRQRLSILSLVDPGTYTRIGVHYGLFFSALQGQASAEQLSYWVQKGAVTLNGLVGCFGMTELGHGSNVAGLETTATYDEASEEFVIHTPTLTATKWWIGGAAQTATHCVVFARLIVKGRDHGVKNFVVQLRDPETFALMPGVVIGDIGAKMGRHGIDNGWIQFTHVRIPRSHMLMKHTKVKASGEVIEPPLQQLTYGALIGGRVSMVVDSGNASKKALTIALRYAAIRRQFGARPGEPETKILDYVIHQHRLIPLLAQAFAMHFTGVEVQNIYEDLMVKMETLKPGDKDLHTVLEHLKEVHGTSAGLKAFCTWNALNTIDQCRQSLGGHGYSAYAGLASLYNDFAVQCTWEGDNTILTLQAGRYLVGCYREAKAGKKQAGGVAYLNDLQALLRNRCQAKSAAEIDLDVIGQAYWLVAGNVVKAAGEEFDACIKRGLREDDAYEHCSQARLYAAKMHSYGYLFHRFKDGVAKAPASLQPILTKLCLLYGLYNIAENSGPFLQYEFFTPRHLDWIRARVAELCKDIRKDAVPITDSFNYSDFVINSPLGRYDGDIYQAYFDLINAAHPPAKVPPYFKSEIHPLLHRNTQADDPLELDDDE</sequence>
<dbReference type="InterPro" id="IPR029320">
    <property type="entry name" value="Acyl-CoA_ox_N"/>
</dbReference>
<feature type="domain" description="Acyl-coenzyme A oxidase N-terminal" evidence="15">
    <location>
        <begin position="15"/>
        <end position="125"/>
    </location>
</feature>
<evidence type="ECO:0000256" key="5">
    <source>
        <dbReference type="ARBA" id="ARBA00006288"/>
    </source>
</evidence>
<dbReference type="Gene3D" id="1.10.540.10">
    <property type="entry name" value="Acyl-CoA dehydrogenase/oxidase, N-terminal domain"/>
    <property type="match status" value="1"/>
</dbReference>
<evidence type="ECO:0000256" key="10">
    <source>
        <dbReference type="ARBA" id="ARBA00023098"/>
    </source>
</evidence>
<dbReference type="PANTHER" id="PTHR10909:SF352">
    <property type="entry name" value="ACYL-COENZYME A OXIDASE-LIKE PROTEIN"/>
    <property type="match status" value="1"/>
</dbReference>
<evidence type="ECO:0000259" key="14">
    <source>
        <dbReference type="Pfam" id="PF02770"/>
    </source>
</evidence>
<evidence type="ECO:0000256" key="7">
    <source>
        <dbReference type="ARBA" id="ARBA00022827"/>
    </source>
</evidence>
<keyword evidence="9 17" id="KW-0560">Oxidoreductase</keyword>
<evidence type="ECO:0000256" key="2">
    <source>
        <dbReference type="ARBA" id="ARBA00001974"/>
    </source>
</evidence>
<organism evidence="17 18">
    <name type="scientific">Polyrhizophydium stewartii</name>
    <dbReference type="NCBI Taxonomy" id="2732419"/>
    <lineage>
        <taxon>Eukaryota</taxon>
        <taxon>Fungi</taxon>
        <taxon>Fungi incertae sedis</taxon>
        <taxon>Chytridiomycota</taxon>
        <taxon>Chytridiomycota incertae sedis</taxon>
        <taxon>Chytridiomycetes</taxon>
        <taxon>Rhizophydiales</taxon>
        <taxon>Rhizophydiales incertae sedis</taxon>
        <taxon>Polyrhizophydium</taxon>
    </lineage>
</organism>
<dbReference type="PANTHER" id="PTHR10909">
    <property type="entry name" value="ELECTRON TRANSPORT OXIDOREDUCTASE"/>
    <property type="match status" value="1"/>
</dbReference>
<protein>
    <recommendedName>
        <fullName evidence="12">Acyl-coenzyme A oxidase</fullName>
    </recommendedName>
</protein>
<dbReference type="Gene3D" id="1.20.140.10">
    <property type="entry name" value="Butyryl-CoA Dehydrogenase, subunit A, domain 3"/>
    <property type="match status" value="2"/>
</dbReference>
<dbReference type="InterPro" id="IPR046373">
    <property type="entry name" value="Acyl-CoA_Oxase/DH_mid-dom_sf"/>
</dbReference>
<keyword evidence="18" id="KW-1185">Reference proteome</keyword>
<evidence type="ECO:0000256" key="12">
    <source>
        <dbReference type="PIRNR" id="PIRNR000168"/>
    </source>
</evidence>
<keyword evidence="7 12" id="KW-0274">FAD</keyword>
<evidence type="ECO:0000256" key="1">
    <source>
        <dbReference type="ARBA" id="ARBA00001201"/>
    </source>
</evidence>
<dbReference type="Pfam" id="PF22924">
    <property type="entry name" value="ACOX_C_alpha1"/>
    <property type="match status" value="1"/>
</dbReference>
<keyword evidence="11" id="KW-0576">Peroxisome</keyword>
<dbReference type="EMBL" id="JADGIZ020000008">
    <property type="protein sequence ID" value="KAL2917998.1"/>
    <property type="molecule type" value="Genomic_DNA"/>
</dbReference>
<comment type="catalytic activity">
    <reaction evidence="1">
        <text>a 2,3-saturated acyl-CoA + O2 = a (2E)-enoyl-CoA + H2O2</text>
        <dbReference type="Rhea" id="RHEA:38959"/>
        <dbReference type="ChEBI" id="CHEBI:15379"/>
        <dbReference type="ChEBI" id="CHEBI:16240"/>
        <dbReference type="ChEBI" id="CHEBI:58856"/>
        <dbReference type="ChEBI" id="CHEBI:65111"/>
        <dbReference type="EC" id="1.3.3.6"/>
    </reaction>
</comment>
<evidence type="ECO:0000256" key="8">
    <source>
        <dbReference type="ARBA" id="ARBA00022832"/>
    </source>
</evidence>
<comment type="subcellular location">
    <subcellularLocation>
        <location evidence="3">Peroxisome</location>
    </subcellularLocation>
</comment>
<dbReference type="Proteomes" id="UP001527925">
    <property type="component" value="Unassembled WGS sequence"/>
</dbReference>
<comment type="similarity">
    <text evidence="5 12">Belongs to the acyl-CoA oxidase family.</text>
</comment>
<dbReference type="InterPro" id="IPR006091">
    <property type="entry name" value="Acyl-CoA_Oxase/DH_mid-dom"/>
</dbReference>
<feature type="domain" description="Acyl-CoA oxidase C-alpha1" evidence="16">
    <location>
        <begin position="276"/>
        <end position="446"/>
    </location>
</feature>
<feature type="domain" description="Acyl-CoA oxidase C-terminal" evidence="13">
    <location>
        <begin position="485"/>
        <end position="662"/>
    </location>
</feature>
<name>A0ABR4NEP7_9FUNG</name>
<dbReference type="Gene3D" id="2.40.110.10">
    <property type="entry name" value="Butyryl-CoA Dehydrogenase, subunit A, domain 2"/>
    <property type="match status" value="1"/>
</dbReference>
<dbReference type="GO" id="GO:0003997">
    <property type="term" value="F:acyl-CoA oxidase activity"/>
    <property type="evidence" value="ECO:0007669"/>
    <property type="project" value="UniProtKB-EC"/>
</dbReference>
<proteinExistence type="inferred from homology"/>
<evidence type="ECO:0000256" key="4">
    <source>
        <dbReference type="ARBA" id="ARBA00004846"/>
    </source>
</evidence>
<dbReference type="InterPro" id="IPR009100">
    <property type="entry name" value="AcylCoA_DH/oxidase_NM_dom_sf"/>
</dbReference>
<feature type="domain" description="Acyl-CoA oxidase/dehydrogenase middle" evidence="14">
    <location>
        <begin position="136"/>
        <end position="246"/>
    </location>
</feature>
<reference evidence="17 18" key="1">
    <citation type="submission" date="2023-09" db="EMBL/GenBank/DDBJ databases">
        <title>Pangenome analysis of Batrachochytrium dendrobatidis and related Chytrids.</title>
        <authorList>
            <person name="Yacoub M.N."/>
            <person name="Stajich J.E."/>
            <person name="James T.Y."/>
        </authorList>
    </citation>
    <scope>NUCLEOTIDE SEQUENCE [LARGE SCALE GENOMIC DNA]</scope>
    <source>
        <strain evidence="17 18">JEL0888</strain>
    </source>
</reference>
<dbReference type="Pfam" id="PF14749">
    <property type="entry name" value="Acyl-CoA_ox_N"/>
    <property type="match status" value="1"/>
</dbReference>
<keyword evidence="6 12" id="KW-0285">Flavoprotein</keyword>
<dbReference type="Pfam" id="PF01756">
    <property type="entry name" value="ACOX"/>
    <property type="match status" value="1"/>
</dbReference>
<dbReference type="SUPFAM" id="SSF56645">
    <property type="entry name" value="Acyl-CoA dehydrogenase NM domain-like"/>
    <property type="match status" value="1"/>
</dbReference>
<keyword evidence="10" id="KW-0443">Lipid metabolism</keyword>
<dbReference type="InterPro" id="IPR002655">
    <property type="entry name" value="Acyl-CoA_oxidase_C"/>
</dbReference>
<gene>
    <name evidence="17" type="primary">POX1</name>
    <name evidence="17" type="ORF">HK105_202412</name>
</gene>
<dbReference type="Pfam" id="PF02770">
    <property type="entry name" value="Acyl-CoA_dh_M"/>
    <property type="match status" value="1"/>
</dbReference>
<dbReference type="InterPro" id="IPR037069">
    <property type="entry name" value="AcylCoA_DH/ox_N_sf"/>
</dbReference>
<evidence type="ECO:0000259" key="13">
    <source>
        <dbReference type="Pfam" id="PF01756"/>
    </source>
</evidence>
<evidence type="ECO:0000256" key="11">
    <source>
        <dbReference type="ARBA" id="ARBA00023140"/>
    </source>
</evidence>
<evidence type="ECO:0000256" key="3">
    <source>
        <dbReference type="ARBA" id="ARBA00004275"/>
    </source>
</evidence>
<dbReference type="InterPro" id="IPR036250">
    <property type="entry name" value="AcylCo_DH-like_C"/>
</dbReference>
<evidence type="ECO:0000259" key="16">
    <source>
        <dbReference type="Pfam" id="PF22924"/>
    </source>
</evidence>
<dbReference type="InterPro" id="IPR012258">
    <property type="entry name" value="Acyl-CoA_oxidase"/>
</dbReference>
<evidence type="ECO:0000313" key="17">
    <source>
        <dbReference type="EMBL" id="KAL2917998.1"/>
    </source>
</evidence>